<dbReference type="Proteomes" id="UP000214365">
    <property type="component" value="Unassembled WGS sequence"/>
</dbReference>
<evidence type="ECO:0000259" key="6">
    <source>
        <dbReference type="PROSITE" id="PS50071"/>
    </source>
</evidence>
<feature type="domain" description="Homeobox" evidence="6">
    <location>
        <begin position="213"/>
        <end position="276"/>
    </location>
</feature>
<dbReference type="PROSITE" id="PS50071">
    <property type="entry name" value="HOMEOBOX_2"/>
    <property type="match status" value="1"/>
</dbReference>
<name>A0A225APK1_TALAT</name>
<dbReference type="EMBL" id="LFMY01000008">
    <property type="protein sequence ID" value="OKL59208.1"/>
    <property type="molecule type" value="Genomic_DNA"/>
</dbReference>
<evidence type="ECO:0000256" key="2">
    <source>
        <dbReference type="ARBA" id="ARBA00023155"/>
    </source>
</evidence>
<dbReference type="SUPFAM" id="SSF46689">
    <property type="entry name" value="Homeodomain-like"/>
    <property type="match status" value="1"/>
</dbReference>
<feature type="DNA-binding region" description="Homeobox" evidence="4">
    <location>
        <begin position="215"/>
        <end position="277"/>
    </location>
</feature>
<protein>
    <recommendedName>
        <fullName evidence="6">Homeobox domain-containing protein</fullName>
    </recommendedName>
</protein>
<keyword evidence="8" id="KW-1185">Reference proteome</keyword>
<feature type="compositionally biased region" description="Basic and acidic residues" evidence="5">
    <location>
        <begin position="40"/>
        <end position="49"/>
    </location>
</feature>
<dbReference type="Pfam" id="PF05920">
    <property type="entry name" value="Homeobox_KN"/>
    <property type="match status" value="1"/>
</dbReference>
<evidence type="ECO:0000313" key="8">
    <source>
        <dbReference type="Proteomes" id="UP000214365"/>
    </source>
</evidence>
<sequence>MSRQQPQDSDHDMAVTYTSSSNYAAPGQTLPSFRELLPQHLHEEIDRTSYSHSHSHSRDRDRDRDRDRHRTPDAYKSRPGLPFPAPSGPSQILPPLRDLSGRAPERPMSAYAYDYDDASLTRSRSRGGYTREHAYTSHTTASTDDDRYRYSGGAMYGNQNAYDPARYAGSQQPAYPASTSSTGSSTEYMTHTHALPPSNFGVIGMGAGDALDSRGKRRRGNLPKPVTDVLRAWFHEHLDHPYPTEEDKQVFMNQTGLSISQISNWFINARRRQLPALRNQLRNSDGEHGHMRGASPLSDGDVSSMSSSPTRTRHR</sequence>
<dbReference type="InterPro" id="IPR008422">
    <property type="entry name" value="KN_HD"/>
</dbReference>
<feature type="region of interest" description="Disordered" evidence="5">
    <location>
        <begin position="1"/>
        <end position="104"/>
    </location>
</feature>
<reference evidence="7 8" key="1">
    <citation type="submission" date="2015-06" db="EMBL/GenBank/DDBJ databases">
        <title>Talaromyces atroroseus IBT 11181 draft genome.</title>
        <authorList>
            <person name="Rasmussen K.B."/>
            <person name="Rasmussen S."/>
            <person name="Petersen B."/>
            <person name="Sicheritz-Ponten T."/>
            <person name="Mortensen U.H."/>
            <person name="Thrane U."/>
        </authorList>
    </citation>
    <scope>NUCLEOTIDE SEQUENCE [LARGE SCALE GENOMIC DNA]</scope>
    <source>
        <strain evidence="7 8">IBT 11181</strain>
    </source>
</reference>
<dbReference type="STRING" id="1441469.A0A225APK1"/>
<dbReference type="InterPro" id="IPR009057">
    <property type="entry name" value="Homeodomain-like_sf"/>
</dbReference>
<proteinExistence type="predicted"/>
<dbReference type="Gene3D" id="1.10.10.60">
    <property type="entry name" value="Homeodomain-like"/>
    <property type="match status" value="1"/>
</dbReference>
<dbReference type="AlphaFoldDB" id="A0A225APK1"/>
<gene>
    <name evidence="7" type="ORF">UA08_05918</name>
</gene>
<organism evidence="7 8">
    <name type="scientific">Talaromyces atroroseus</name>
    <dbReference type="NCBI Taxonomy" id="1441469"/>
    <lineage>
        <taxon>Eukaryota</taxon>
        <taxon>Fungi</taxon>
        <taxon>Dikarya</taxon>
        <taxon>Ascomycota</taxon>
        <taxon>Pezizomycotina</taxon>
        <taxon>Eurotiomycetes</taxon>
        <taxon>Eurotiomycetidae</taxon>
        <taxon>Eurotiales</taxon>
        <taxon>Trichocomaceae</taxon>
        <taxon>Talaromyces</taxon>
        <taxon>Talaromyces sect. Trachyspermi</taxon>
    </lineage>
</organism>
<comment type="subcellular location">
    <subcellularLocation>
        <location evidence="4">Nucleus</location>
    </subcellularLocation>
</comment>
<dbReference type="InterPro" id="IPR001356">
    <property type="entry name" value="HD"/>
</dbReference>
<keyword evidence="1 4" id="KW-0238">DNA-binding</keyword>
<keyword evidence="3 4" id="KW-0539">Nucleus</keyword>
<feature type="compositionally biased region" description="Polar residues" evidence="5">
    <location>
        <begin position="169"/>
        <end position="187"/>
    </location>
</feature>
<dbReference type="RefSeq" id="XP_020119329.1">
    <property type="nucleotide sequence ID" value="XM_020268241.1"/>
</dbReference>
<dbReference type="PANTHER" id="PTHR11850">
    <property type="entry name" value="HOMEOBOX PROTEIN TRANSCRIPTION FACTORS"/>
    <property type="match status" value="1"/>
</dbReference>
<dbReference type="GeneID" id="31005674"/>
<dbReference type="InterPro" id="IPR050224">
    <property type="entry name" value="TALE_homeobox"/>
</dbReference>
<dbReference type="GO" id="GO:0005634">
    <property type="term" value="C:nucleus"/>
    <property type="evidence" value="ECO:0007669"/>
    <property type="project" value="UniProtKB-SubCell"/>
</dbReference>
<comment type="caution">
    <text evidence="7">The sequence shown here is derived from an EMBL/GenBank/DDBJ whole genome shotgun (WGS) entry which is preliminary data.</text>
</comment>
<feature type="compositionally biased region" description="Basic and acidic residues" evidence="5">
    <location>
        <begin position="56"/>
        <end position="76"/>
    </location>
</feature>
<accession>A0A225APK1</accession>
<dbReference type="GO" id="GO:0006355">
    <property type="term" value="P:regulation of DNA-templated transcription"/>
    <property type="evidence" value="ECO:0007669"/>
    <property type="project" value="InterPro"/>
</dbReference>
<dbReference type="CDD" id="cd00086">
    <property type="entry name" value="homeodomain"/>
    <property type="match status" value="1"/>
</dbReference>
<keyword evidence="2 4" id="KW-0371">Homeobox</keyword>
<dbReference type="OrthoDB" id="10056939at2759"/>
<evidence type="ECO:0000256" key="1">
    <source>
        <dbReference type="ARBA" id="ARBA00023125"/>
    </source>
</evidence>
<evidence type="ECO:0000256" key="5">
    <source>
        <dbReference type="SAM" id="MobiDB-lite"/>
    </source>
</evidence>
<evidence type="ECO:0000313" key="7">
    <source>
        <dbReference type="EMBL" id="OKL59208.1"/>
    </source>
</evidence>
<evidence type="ECO:0000256" key="3">
    <source>
        <dbReference type="ARBA" id="ARBA00023242"/>
    </source>
</evidence>
<feature type="region of interest" description="Disordered" evidence="5">
    <location>
        <begin position="168"/>
        <end position="187"/>
    </location>
</feature>
<feature type="region of interest" description="Disordered" evidence="5">
    <location>
        <begin position="282"/>
        <end position="315"/>
    </location>
</feature>
<feature type="compositionally biased region" description="Low complexity" evidence="5">
    <location>
        <begin position="295"/>
        <end position="309"/>
    </location>
</feature>
<evidence type="ECO:0000256" key="4">
    <source>
        <dbReference type="PROSITE-ProRule" id="PRU00108"/>
    </source>
</evidence>
<dbReference type="GO" id="GO:0003677">
    <property type="term" value="F:DNA binding"/>
    <property type="evidence" value="ECO:0007669"/>
    <property type="project" value="UniProtKB-UniRule"/>
</dbReference>
<dbReference type="SMART" id="SM00389">
    <property type="entry name" value="HOX"/>
    <property type="match status" value="1"/>
</dbReference>